<dbReference type="Pfam" id="PF14289">
    <property type="entry name" value="DUF4369"/>
    <property type="match status" value="1"/>
</dbReference>
<dbReference type="PROSITE" id="PS51257">
    <property type="entry name" value="PROKAR_LIPOPROTEIN"/>
    <property type="match status" value="1"/>
</dbReference>
<reference evidence="2 3" key="1">
    <citation type="submission" date="2019-04" db="EMBL/GenBank/DDBJ databases">
        <title>Flavobacterium sp. nov. isolated from construction timber.</title>
        <authorList>
            <person name="Lin S.-Y."/>
            <person name="Chang C.-T."/>
            <person name="Young C.-C."/>
        </authorList>
    </citation>
    <scope>NUCLEOTIDE SEQUENCE [LARGE SCALE GENOMIC DNA]</scope>
    <source>
        <strain evidence="2 3">CC-CTC003</strain>
    </source>
</reference>
<evidence type="ECO:0000259" key="1">
    <source>
        <dbReference type="Pfam" id="PF14289"/>
    </source>
</evidence>
<dbReference type="EMBL" id="SSNZ01000003">
    <property type="protein sequence ID" value="THF50604.1"/>
    <property type="molecule type" value="Genomic_DNA"/>
</dbReference>
<sequence length="244" mass="27880">MKKTLITLCTVALLATACKKETETGNSLHLTGTVDGLKQGKLYLKKIVDTSFVTIDSFTIKGNSNFESTLKIDHPEMYYLFLDRGTSKSLDNRLMFFAEPGNMTITTTLKEFYAKTKVTGSKNNELYEDYKKIKSRYTDEENQALSMMLFAEKMRDAKMLDSLKDRNEKLIIRRYLSAVNFAVNNAKYDVAPYIALTDIYDANIKYLDTIQKSLTPEVSHSYYGKLLQEFIAKRKQQEVSAPAK</sequence>
<protein>
    <submittedName>
        <fullName evidence="2">DUF4369 domain-containing protein</fullName>
    </submittedName>
</protein>
<accession>A0A4V3W8B8</accession>
<gene>
    <name evidence="2" type="ORF">E6C50_10300</name>
</gene>
<dbReference type="RefSeq" id="WP_136403145.1">
    <property type="nucleotide sequence ID" value="NZ_SSNZ01000003.1"/>
</dbReference>
<dbReference type="InterPro" id="IPR025380">
    <property type="entry name" value="DUF4369"/>
</dbReference>
<organism evidence="2 3">
    <name type="scientific">Flavobacterium supellecticarium</name>
    <dbReference type="NCBI Taxonomy" id="2565924"/>
    <lineage>
        <taxon>Bacteria</taxon>
        <taxon>Pseudomonadati</taxon>
        <taxon>Bacteroidota</taxon>
        <taxon>Flavobacteriia</taxon>
        <taxon>Flavobacteriales</taxon>
        <taxon>Flavobacteriaceae</taxon>
        <taxon>Flavobacterium</taxon>
    </lineage>
</organism>
<evidence type="ECO:0000313" key="2">
    <source>
        <dbReference type="EMBL" id="THF50604.1"/>
    </source>
</evidence>
<dbReference type="AlphaFoldDB" id="A0A4V3W8B8"/>
<proteinExistence type="predicted"/>
<keyword evidence="3" id="KW-1185">Reference proteome</keyword>
<dbReference type="OrthoDB" id="1143206at2"/>
<evidence type="ECO:0000313" key="3">
    <source>
        <dbReference type="Proteomes" id="UP000307507"/>
    </source>
</evidence>
<comment type="caution">
    <text evidence="2">The sequence shown here is derived from an EMBL/GenBank/DDBJ whole genome shotgun (WGS) entry which is preliminary data.</text>
</comment>
<feature type="domain" description="DUF4369" evidence="1">
    <location>
        <begin position="29"/>
        <end position="127"/>
    </location>
</feature>
<name>A0A4V3W8B8_9FLAO</name>
<dbReference type="Proteomes" id="UP000307507">
    <property type="component" value="Unassembled WGS sequence"/>
</dbReference>